<proteinExistence type="predicted"/>
<name>A0ABV0JF68_9CYAN</name>
<comment type="caution">
    <text evidence="1">The sequence shown here is derived from an EMBL/GenBank/DDBJ whole genome shotgun (WGS) entry which is preliminary data.</text>
</comment>
<protein>
    <submittedName>
        <fullName evidence="1">Uncharacterized protein</fullName>
    </submittedName>
</protein>
<keyword evidence="2" id="KW-1185">Reference proteome</keyword>
<accession>A0ABV0JF68</accession>
<organism evidence="1 2">
    <name type="scientific">Trichocoleus desertorum GB2-A4</name>
    <dbReference type="NCBI Taxonomy" id="2933944"/>
    <lineage>
        <taxon>Bacteria</taxon>
        <taxon>Bacillati</taxon>
        <taxon>Cyanobacteriota</taxon>
        <taxon>Cyanophyceae</taxon>
        <taxon>Leptolyngbyales</taxon>
        <taxon>Trichocoleusaceae</taxon>
        <taxon>Trichocoleus</taxon>
    </lineage>
</organism>
<dbReference type="Proteomes" id="UP001464891">
    <property type="component" value="Unassembled WGS sequence"/>
</dbReference>
<evidence type="ECO:0000313" key="2">
    <source>
        <dbReference type="Proteomes" id="UP001464891"/>
    </source>
</evidence>
<dbReference type="EMBL" id="JAMPKM010000029">
    <property type="protein sequence ID" value="MEP0820439.1"/>
    <property type="molecule type" value="Genomic_DNA"/>
</dbReference>
<reference evidence="1 2" key="1">
    <citation type="submission" date="2022-04" db="EMBL/GenBank/DDBJ databases">
        <title>Positive selection, recombination, and allopatry shape intraspecific diversity of widespread and dominant cyanobacteria.</title>
        <authorList>
            <person name="Wei J."/>
            <person name="Shu W."/>
            <person name="Hu C."/>
        </authorList>
    </citation>
    <scope>NUCLEOTIDE SEQUENCE [LARGE SCALE GENOMIC DNA]</scope>
    <source>
        <strain evidence="1 2">GB2-A4</strain>
    </source>
</reference>
<evidence type="ECO:0000313" key="1">
    <source>
        <dbReference type="EMBL" id="MEP0820439.1"/>
    </source>
</evidence>
<sequence length="85" mass="9632">MPSQATHAIPLPKRLPLPAFKLFQRVRIKETGDTGTIFGVSWGPLPDWYFVIELDEDSPGRQIHETPTEVAAALEPLRLQRRKAK</sequence>
<dbReference type="RefSeq" id="WP_190435228.1">
    <property type="nucleotide sequence ID" value="NZ_JAMPKM010000029.1"/>
</dbReference>
<gene>
    <name evidence="1" type="ORF">NC998_25400</name>
</gene>